<dbReference type="Proteomes" id="UP001489719">
    <property type="component" value="Unassembled WGS sequence"/>
</dbReference>
<reference evidence="2" key="1">
    <citation type="journal article" date="2024" name="Front. Bioeng. Biotechnol.">
        <title>Genome-scale model development and genomic sequencing of the oleaginous clade Lipomyces.</title>
        <authorList>
            <person name="Czajka J.J."/>
            <person name="Han Y."/>
            <person name="Kim J."/>
            <person name="Mondo S.J."/>
            <person name="Hofstad B.A."/>
            <person name="Robles A."/>
            <person name="Haridas S."/>
            <person name="Riley R."/>
            <person name="LaButti K."/>
            <person name="Pangilinan J."/>
            <person name="Andreopoulos W."/>
            <person name="Lipzen A."/>
            <person name="Yan J."/>
            <person name="Wang M."/>
            <person name="Ng V."/>
            <person name="Grigoriev I.V."/>
            <person name="Spatafora J.W."/>
            <person name="Magnuson J.K."/>
            <person name="Baker S.E."/>
            <person name="Pomraning K.R."/>
        </authorList>
    </citation>
    <scope>NUCLEOTIDE SEQUENCE [LARGE SCALE GENOMIC DNA]</scope>
    <source>
        <strain evidence="2">CBS 10300</strain>
    </source>
</reference>
<name>A0ACC3TXJ5_9ASCO</name>
<keyword evidence="2" id="KW-1185">Reference proteome</keyword>
<gene>
    <name evidence="1" type="ORF">V1517DRAFT_313288</name>
</gene>
<proteinExistence type="predicted"/>
<dbReference type="EMBL" id="MU970038">
    <property type="protein sequence ID" value="KAK9325729.1"/>
    <property type="molecule type" value="Genomic_DNA"/>
</dbReference>
<protein>
    <submittedName>
        <fullName evidence="1">Uncharacterized protein</fullName>
    </submittedName>
</protein>
<sequence>MHRPILPLPRRGRRAAPLADFPAPPPKLFRLPVSPPSLSEDEDEDIDDLESLGSHDSHCLVHDLYVDDREEVSDSTSSCEDNDHTQDCLARHSLDVVYCTEHQPDAAENLTQQCEKNVDTAGDCDSNVGAADHHDLHPHPHHHHHQHHLHHHHHHHHHHYHSPGANISSNKKKRKIPTSLRPQMAMPASSVTIGHISTSSSLYFIVDRHQSRLRLRRQLEHLHRHVSHHHFKPLSPHSTFFAADPLTSGTDVGVKTAKSKDTRAHKEQVKKESGIMVPSLKHFAFSFPSPISASIQYRHNLIAASVFPLPKPLNTHDAQRKSILNGEQFVKTGAQLLDHAVAAQIQTADVNAQQPRNAVALQSSMQSGALGQWQAAPPPLAPQSRAEDADGHNKGESLTPQTRTPRQRLRPRPKPGEPIWICQFCEFEDIFGMQPVYLMRLYDVNERRERKIKAERKRLLEKARMKGKKGRAAAAGSVAPNANANANSTITPETDEVPQATVNTPHDPGEEDRPHEIITDVHARDDDAGTATSSVKVVPTAAESVAPGHAKSKKAQAHRLKRQQRIASTANVV</sequence>
<organism evidence="1 2">
    <name type="scientific">Lipomyces orientalis</name>
    <dbReference type="NCBI Taxonomy" id="1233043"/>
    <lineage>
        <taxon>Eukaryota</taxon>
        <taxon>Fungi</taxon>
        <taxon>Dikarya</taxon>
        <taxon>Ascomycota</taxon>
        <taxon>Saccharomycotina</taxon>
        <taxon>Lipomycetes</taxon>
        <taxon>Lipomycetales</taxon>
        <taxon>Lipomycetaceae</taxon>
        <taxon>Lipomyces</taxon>
    </lineage>
</organism>
<comment type="caution">
    <text evidence="1">The sequence shown here is derived from an EMBL/GenBank/DDBJ whole genome shotgun (WGS) entry which is preliminary data.</text>
</comment>
<evidence type="ECO:0000313" key="2">
    <source>
        <dbReference type="Proteomes" id="UP001489719"/>
    </source>
</evidence>
<evidence type="ECO:0000313" key="1">
    <source>
        <dbReference type="EMBL" id="KAK9325729.1"/>
    </source>
</evidence>
<accession>A0ACC3TXJ5</accession>